<protein>
    <recommendedName>
        <fullName evidence="5">Soluble ligand binding domain-containing protein</fullName>
    </recommendedName>
</protein>
<dbReference type="EMBL" id="JBHRXY010000015">
    <property type="protein sequence ID" value="MFC3630820.1"/>
    <property type="molecule type" value="Genomic_DNA"/>
</dbReference>
<dbReference type="Gene3D" id="3.30.1950.10">
    <property type="entry name" value="wza like domain"/>
    <property type="match status" value="1"/>
</dbReference>
<comment type="caution">
    <text evidence="3">The sequence shown here is derived from an EMBL/GenBank/DDBJ whole genome shotgun (WGS) entry which is preliminary data.</text>
</comment>
<dbReference type="RefSeq" id="WP_377762834.1">
    <property type="nucleotide sequence ID" value="NZ_JBHRXY010000015.1"/>
</dbReference>
<reference evidence="4" key="1">
    <citation type="journal article" date="2019" name="Int. J. Syst. Evol. Microbiol.">
        <title>The Global Catalogue of Microorganisms (GCM) 10K type strain sequencing project: providing services to taxonomists for standard genome sequencing and annotation.</title>
        <authorList>
            <consortium name="The Broad Institute Genomics Platform"/>
            <consortium name="The Broad Institute Genome Sequencing Center for Infectious Disease"/>
            <person name="Wu L."/>
            <person name="Ma J."/>
        </authorList>
    </citation>
    <scope>NUCLEOTIDE SEQUENCE [LARGE SCALE GENOMIC DNA]</scope>
    <source>
        <strain evidence="4">KCTC 42473</strain>
    </source>
</reference>
<keyword evidence="1" id="KW-0175">Coiled coil</keyword>
<dbReference type="PANTHER" id="PTHR33619:SF3">
    <property type="entry name" value="POLYSACCHARIDE EXPORT PROTEIN GFCE-RELATED"/>
    <property type="match status" value="1"/>
</dbReference>
<dbReference type="PANTHER" id="PTHR33619">
    <property type="entry name" value="POLYSACCHARIDE EXPORT PROTEIN GFCE-RELATED"/>
    <property type="match status" value="1"/>
</dbReference>
<dbReference type="Gene3D" id="3.10.560.10">
    <property type="entry name" value="Outer membrane lipoprotein wza domain like"/>
    <property type="match status" value="1"/>
</dbReference>
<evidence type="ECO:0000313" key="3">
    <source>
        <dbReference type="EMBL" id="MFC3630820.1"/>
    </source>
</evidence>
<feature type="coiled-coil region" evidence="1">
    <location>
        <begin position="322"/>
        <end position="349"/>
    </location>
</feature>
<evidence type="ECO:0008006" key="5">
    <source>
        <dbReference type="Google" id="ProtNLM"/>
    </source>
</evidence>
<dbReference type="InterPro" id="IPR049712">
    <property type="entry name" value="Poly_export"/>
</dbReference>
<sequence>MSNGLGGFLVSASIVGAGLTGVWAWPHLQEGGFQSLAAQAASLYHGAEMRLRPAIAALQSPPDLPGPRLAGPAATAESLPPASLSAVQPLRTEPAAPVVSARCEAPEGNQDTAVAGDRVQLRIFESSVLAAAPAPEGAEAPATDIVFERLDLSGTYEVGATGAVSLPAIGHVDVAGHSLPCVEALVSRAAFERLRTQNTVSAAYAARPPVLVRGAVRSPGAHSYNPGLTVKRVLAQAGALDDRDPAAKVRLIALDARRSELDKARVGLTLERLRIEAALNDRDTLSQDDPAIRAAVTLLGRDRVASEGNALASEIQASRLRRAQSEATLADLAARIESARRQRDLAETQMTYHANRQEHQSEMLQSGLVTDSRLNDTAVRAMDAERILLEKEDLLFRLEAEHRAAAQDAELARVDRIKALTAELRQVSAALDAAGSELDTVLAELNLYENDGLRLAVTIERPGDGARVQTIAADADTLVRPGDLVTVSAEAAEGEDLADAVRSASPAIIRSALKE</sequence>
<dbReference type="Proteomes" id="UP001595539">
    <property type="component" value="Unassembled WGS sequence"/>
</dbReference>
<evidence type="ECO:0000313" key="4">
    <source>
        <dbReference type="Proteomes" id="UP001595539"/>
    </source>
</evidence>
<keyword evidence="4" id="KW-1185">Reference proteome</keyword>
<evidence type="ECO:0000256" key="2">
    <source>
        <dbReference type="SAM" id="MobiDB-lite"/>
    </source>
</evidence>
<gene>
    <name evidence="3" type="ORF">ACFOM8_15350</name>
</gene>
<proteinExistence type="predicted"/>
<name>A0ABV7U7F3_9RHOB</name>
<evidence type="ECO:0000256" key="1">
    <source>
        <dbReference type="SAM" id="Coils"/>
    </source>
</evidence>
<feature type="coiled-coil region" evidence="1">
    <location>
        <begin position="417"/>
        <end position="451"/>
    </location>
</feature>
<organism evidence="3 4">
    <name type="scientific">Paracoccus angustae</name>
    <dbReference type="NCBI Taxonomy" id="1671480"/>
    <lineage>
        <taxon>Bacteria</taxon>
        <taxon>Pseudomonadati</taxon>
        <taxon>Pseudomonadota</taxon>
        <taxon>Alphaproteobacteria</taxon>
        <taxon>Rhodobacterales</taxon>
        <taxon>Paracoccaceae</taxon>
        <taxon>Paracoccus</taxon>
    </lineage>
</organism>
<feature type="region of interest" description="Disordered" evidence="2">
    <location>
        <begin position="58"/>
        <end position="82"/>
    </location>
</feature>
<accession>A0ABV7U7F3</accession>